<evidence type="ECO:0000313" key="2">
    <source>
        <dbReference type="Proteomes" id="UP000008461"/>
    </source>
</evidence>
<proteinExistence type="predicted"/>
<dbReference type="EMBL" id="CP002691">
    <property type="protein sequence ID" value="AEE52901.1"/>
    <property type="molecule type" value="Genomic_DNA"/>
</dbReference>
<dbReference type="KEGG" id="hhy:Halhy_5075"/>
<evidence type="ECO:0000313" key="1">
    <source>
        <dbReference type="EMBL" id="AEE52901.1"/>
    </source>
</evidence>
<accession>F4L2E8</accession>
<dbReference type="STRING" id="760192.Halhy_5075"/>
<keyword evidence="2" id="KW-1185">Reference proteome</keyword>
<dbReference type="OrthoDB" id="1490276at2"/>
<reference key="2">
    <citation type="submission" date="2011-04" db="EMBL/GenBank/DDBJ databases">
        <title>Complete sequence of chromosome of Haliscomenobacter hydrossis DSM 1100.</title>
        <authorList>
            <consortium name="US DOE Joint Genome Institute (JGI-PGF)"/>
            <person name="Lucas S."/>
            <person name="Han J."/>
            <person name="Lapidus A."/>
            <person name="Bruce D."/>
            <person name="Goodwin L."/>
            <person name="Pitluck S."/>
            <person name="Peters L."/>
            <person name="Kyrpides N."/>
            <person name="Mavromatis K."/>
            <person name="Ivanova N."/>
            <person name="Ovchinnikova G."/>
            <person name="Pagani I."/>
            <person name="Daligault H."/>
            <person name="Detter J.C."/>
            <person name="Han C."/>
            <person name="Land M."/>
            <person name="Hauser L."/>
            <person name="Markowitz V."/>
            <person name="Cheng J.-F."/>
            <person name="Hugenholtz P."/>
            <person name="Woyke T."/>
            <person name="Wu D."/>
            <person name="Verbarg S."/>
            <person name="Frueling A."/>
            <person name="Brambilla E."/>
            <person name="Klenk H.-P."/>
            <person name="Eisen J.A."/>
        </authorList>
    </citation>
    <scope>NUCLEOTIDE SEQUENCE</scope>
    <source>
        <strain>DSM 1100</strain>
    </source>
</reference>
<dbReference type="HOGENOM" id="CLU_044325_0_0_10"/>
<organism evidence="1 2">
    <name type="scientific">Haliscomenobacter hydrossis (strain ATCC 27775 / DSM 1100 / LMG 10767 / O)</name>
    <dbReference type="NCBI Taxonomy" id="760192"/>
    <lineage>
        <taxon>Bacteria</taxon>
        <taxon>Pseudomonadati</taxon>
        <taxon>Bacteroidota</taxon>
        <taxon>Saprospiria</taxon>
        <taxon>Saprospirales</taxon>
        <taxon>Haliscomenobacteraceae</taxon>
        <taxon>Haliscomenobacter</taxon>
    </lineage>
</organism>
<name>F4L2E8_HALH1</name>
<sequence length="477" mass="56313">MEKKKLYINLKTLRAEEVKQFQSLIQAGYFHQNEACQQLLLHLLSFWPNYQQVELEKTQVWATLFPDVPFEDKQWRYLCSDAVRLIESFWTIEQLFQSGALPDLLLHEALSEKKLDKNFQEVNRRLEARFAKTQAHDVRYLKERLHWLNTNEQAFQRSRQRRFDLTLQHSSDGLDAYYFLQKLQYACVMLDRQAILQGEYDTGISAEWLQHLLARNFFGEPLIQLHYVILKALQEEENEAHFLTLRQTILAEEGQGGTLRDVYLFAINYCARKIRQGKGQYVQEALTLYYHGLDHGVLLEGKEISPWTFTNVVKLSLRLQKFEEIESFIERYAERLPANLRTDALAFNQAELYYYTGRIEEAQTLLNQVSYSDLNYYLGARVLLAKLYYEADSIKPLLSLLAAFTIFLKRNRQISGALKQTYLNFCELLFQIIRRKPEQMEALREKVQAVQLLTDRGWLLEVLEKKINHVILHPHLT</sequence>
<reference evidence="1 2" key="1">
    <citation type="journal article" date="2011" name="Stand. Genomic Sci.">
        <title>Complete genome sequence of Haliscomenobacter hydrossis type strain (O).</title>
        <authorList>
            <consortium name="US DOE Joint Genome Institute (JGI-PGF)"/>
            <person name="Daligault H."/>
            <person name="Lapidus A."/>
            <person name="Zeytun A."/>
            <person name="Nolan M."/>
            <person name="Lucas S."/>
            <person name="Del Rio T.G."/>
            <person name="Tice H."/>
            <person name="Cheng J.F."/>
            <person name="Tapia R."/>
            <person name="Han C."/>
            <person name="Goodwin L."/>
            <person name="Pitluck S."/>
            <person name="Liolios K."/>
            <person name="Pagani I."/>
            <person name="Ivanova N."/>
            <person name="Huntemann M."/>
            <person name="Mavromatis K."/>
            <person name="Mikhailova N."/>
            <person name="Pati A."/>
            <person name="Chen A."/>
            <person name="Palaniappan K."/>
            <person name="Land M."/>
            <person name="Hauser L."/>
            <person name="Brambilla E.M."/>
            <person name="Rohde M."/>
            <person name="Verbarg S."/>
            <person name="Goker M."/>
            <person name="Bristow J."/>
            <person name="Eisen J.A."/>
            <person name="Markowitz V."/>
            <person name="Hugenholtz P."/>
            <person name="Kyrpides N.C."/>
            <person name="Klenk H.P."/>
            <person name="Woyke T."/>
        </authorList>
    </citation>
    <scope>NUCLEOTIDE SEQUENCE [LARGE SCALE GENOMIC DNA]</scope>
    <source>
        <strain evidence="2">ATCC 27775 / DSM 1100 / LMG 10767 / O</strain>
    </source>
</reference>
<protein>
    <submittedName>
        <fullName evidence="1">Uncharacterized protein</fullName>
    </submittedName>
</protein>
<dbReference type="AlphaFoldDB" id="F4L2E8"/>
<dbReference type="Proteomes" id="UP000008461">
    <property type="component" value="Chromosome"/>
</dbReference>
<dbReference type="RefSeq" id="WP_013767436.1">
    <property type="nucleotide sequence ID" value="NC_015510.1"/>
</dbReference>
<gene>
    <name evidence="1" type="ordered locus">Halhy_5075</name>
</gene>